<gene>
    <name evidence="11" type="ORF">BJ085DRAFT_13532</name>
</gene>
<keyword evidence="12" id="KW-1185">Reference proteome</keyword>
<evidence type="ECO:0000256" key="7">
    <source>
        <dbReference type="ARBA" id="ARBA00076453"/>
    </source>
</evidence>
<dbReference type="FunFam" id="2.130.10.10:FF:000378">
    <property type="entry name" value="U3 small nucleolar RNA-associated protein 7"/>
    <property type="match status" value="1"/>
</dbReference>
<dbReference type="Gene3D" id="2.130.10.10">
    <property type="entry name" value="YVTN repeat-like/Quinoprotein amine dehydrogenase"/>
    <property type="match status" value="2"/>
</dbReference>
<dbReference type="AlphaFoldDB" id="A0A4Q0A1V6"/>
<accession>A0A4Q0A1V6</accession>
<reference evidence="12" key="1">
    <citation type="journal article" date="2018" name="Nat. Microbiol.">
        <title>Leveraging single-cell genomics to expand the fungal tree of life.</title>
        <authorList>
            <person name="Ahrendt S.R."/>
            <person name="Quandt C.A."/>
            <person name="Ciobanu D."/>
            <person name="Clum A."/>
            <person name="Salamov A."/>
            <person name="Andreopoulos B."/>
            <person name="Cheng J.F."/>
            <person name="Woyke T."/>
            <person name="Pelin A."/>
            <person name="Henrissat B."/>
            <person name="Reynolds N.K."/>
            <person name="Benny G.L."/>
            <person name="Smith M.E."/>
            <person name="James T.Y."/>
            <person name="Grigoriev I.V."/>
        </authorList>
    </citation>
    <scope>NUCLEOTIDE SEQUENCE [LARGE SCALE GENOMIC DNA]</scope>
    <source>
        <strain evidence="12">RSA 468</strain>
    </source>
</reference>
<protein>
    <recommendedName>
        <fullName evidence="7">U three protein 7</fullName>
    </recommendedName>
</protein>
<dbReference type="STRING" id="215637.A0A4Q0A1V6"/>
<dbReference type="Pfam" id="PF08149">
    <property type="entry name" value="BING4CT"/>
    <property type="match status" value="1"/>
</dbReference>
<comment type="subcellular location">
    <subcellularLocation>
        <location evidence="2">Nucleus</location>
        <location evidence="2">Nucleolus</location>
    </subcellularLocation>
</comment>
<keyword evidence="6" id="KW-0539">Nucleus</keyword>
<dbReference type="PANTHER" id="PTHR14085:SF3">
    <property type="entry name" value="WD REPEAT-CONTAINING PROTEIN 46"/>
    <property type="match status" value="1"/>
</dbReference>
<dbReference type="InterPro" id="IPR040315">
    <property type="entry name" value="WDR46/Utp7"/>
</dbReference>
<keyword evidence="3" id="KW-0698">rRNA processing</keyword>
<dbReference type="SMART" id="SM00320">
    <property type="entry name" value="WD40"/>
    <property type="match status" value="6"/>
</dbReference>
<evidence type="ECO:0000256" key="1">
    <source>
        <dbReference type="ARBA" id="ARBA00004099"/>
    </source>
</evidence>
<evidence type="ECO:0000256" key="5">
    <source>
        <dbReference type="ARBA" id="ARBA00022737"/>
    </source>
</evidence>
<dbReference type="SMART" id="SM01033">
    <property type="entry name" value="BING4CT"/>
    <property type="match status" value="1"/>
</dbReference>
<dbReference type="GO" id="GO:0032040">
    <property type="term" value="C:small-subunit processome"/>
    <property type="evidence" value="ECO:0007669"/>
    <property type="project" value="TreeGrafter"/>
</dbReference>
<comment type="function">
    <text evidence="1">Involved in nucleolar processing of pre-18S ribosomal RNA.</text>
</comment>
<evidence type="ECO:0000259" key="10">
    <source>
        <dbReference type="SMART" id="SM01033"/>
    </source>
</evidence>
<evidence type="ECO:0000256" key="6">
    <source>
        <dbReference type="ARBA" id="ARBA00023242"/>
    </source>
</evidence>
<feature type="repeat" description="WD" evidence="8">
    <location>
        <begin position="232"/>
        <end position="267"/>
    </location>
</feature>
<evidence type="ECO:0000313" key="12">
    <source>
        <dbReference type="Proteomes" id="UP000268162"/>
    </source>
</evidence>
<dbReference type="InterPro" id="IPR036322">
    <property type="entry name" value="WD40_repeat_dom_sf"/>
</dbReference>
<dbReference type="InterPro" id="IPR012952">
    <property type="entry name" value="BING4_C_dom"/>
</dbReference>
<evidence type="ECO:0000256" key="4">
    <source>
        <dbReference type="ARBA" id="ARBA00022574"/>
    </source>
</evidence>
<dbReference type="SUPFAM" id="SSF50978">
    <property type="entry name" value="WD40 repeat-like"/>
    <property type="match status" value="1"/>
</dbReference>
<sequence>MDWLTGQKLQLVHHHTEASAAAAVAEVLQVGDAGFLEPEGIERTSKVTQKALKSMVDANTAAKMYNLDLDKLGPYFVDYSRSGRQLLLGGRKGHVATFDWQRGDLTCEVQLQETIRAVTWLQDDESLFAVAQKQYAYIYDATGAEVHCLKQHRDPNVLSYLPHHFLLASGCESGHLVYQDISTGVVAAKHNPRLGPIRTMALNPWNAIINIGHSDGMVTMWSPNQPNPLVKMRCHNSSVHAVAVDPTGHYMATAGADHMVRFFDIRTYGCLGQLRSKETPHCLTISQRQLVALGAGEVVSVWKDVFKSEQTEPYMEHHSPRSAVESLRFCPYEDVLGVGHHGGFSSLVIPGSGEANLDSSTANPLSTNKQRRELVVRQLLDKIQPDMIALDPNFLGQYKPTDSSKDSAAEANVPTYVNPLKNRARGRNKTGKRVVRAKLNVREAQRAKALNARRDRLDAQKQQREEKIRKRGGVVEGILIQSGRRASKK</sequence>
<feature type="compositionally biased region" description="Basic and acidic residues" evidence="9">
    <location>
        <begin position="447"/>
        <end position="468"/>
    </location>
</feature>
<keyword evidence="5" id="KW-0677">Repeat</keyword>
<proteinExistence type="predicted"/>
<evidence type="ECO:0000313" key="11">
    <source>
        <dbReference type="EMBL" id="RKP40073.1"/>
    </source>
</evidence>
<feature type="region of interest" description="Disordered" evidence="9">
    <location>
        <begin position="447"/>
        <end position="469"/>
    </location>
</feature>
<evidence type="ECO:0000256" key="3">
    <source>
        <dbReference type="ARBA" id="ARBA00022552"/>
    </source>
</evidence>
<dbReference type="InterPro" id="IPR015943">
    <property type="entry name" value="WD40/YVTN_repeat-like_dom_sf"/>
</dbReference>
<dbReference type="Pfam" id="PF00400">
    <property type="entry name" value="WD40"/>
    <property type="match status" value="1"/>
</dbReference>
<name>A0A4Q0A1V6_9FUNG</name>
<dbReference type="PANTHER" id="PTHR14085">
    <property type="entry name" value="WD-REPEAT PROTEIN BING4"/>
    <property type="match status" value="1"/>
</dbReference>
<dbReference type="InterPro" id="IPR001680">
    <property type="entry name" value="WD40_rpt"/>
</dbReference>
<evidence type="ECO:0000256" key="2">
    <source>
        <dbReference type="ARBA" id="ARBA00004604"/>
    </source>
</evidence>
<keyword evidence="4 8" id="KW-0853">WD repeat</keyword>
<dbReference type="PROSITE" id="PS50294">
    <property type="entry name" value="WD_REPEATS_REGION"/>
    <property type="match status" value="1"/>
</dbReference>
<organism evidence="11 12">
    <name type="scientific">Dimargaris cristalligena</name>
    <dbReference type="NCBI Taxonomy" id="215637"/>
    <lineage>
        <taxon>Eukaryota</taxon>
        <taxon>Fungi</taxon>
        <taxon>Fungi incertae sedis</taxon>
        <taxon>Zoopagomycota</taxon>
        <taxon>Kickxellomycotina</taxon>
        <taxon>Dimargaritomycetes</taxon>
        <taxon>Dimargaritales</taxon>
        <taxon>Dimargaritaceae</taxon>
        <taxon>Dimargaris</taxon>
    </lineage>
</organism>
<evidence type="ECO:0000256" key="8">
    <source>
        <dbReference type="PROSITE-ProRule" id="PRU00221"/>
    </source>
</evidence>
<dbReference type="GO" id="GO:0030686">
    <property type="term" value="C:90S preribosome"/>
    <property type="evidence" value="ECO:0007669"/>
    <property type="project" value="TreeGrafter"/>
</dbReference>
<feature type="domain" description="BING4 C-terminal" evidence="10">
    <location>
        <begin position="313"/>
        <end position="392"/>
    </location>
</feature>
<dbReference type="EMBL" id="ML002227">
    <property type="protein sequence ID" value="RKP40073.1"/>
    <property type="molecule type" value="Genomic_DNA"/>
</dbReference>
<evidence type="ECO:0000256" key="9">
    <source>
        <dbReference type="SAM" id="MobiDB-lite"/>
    </source>
</evidence>
<dbReference type="GO" id="GO:0000462">
    <property type="term" value="P:maturation of SSU-rRNA from tricistronic rRNA transcript (SSU-rRNA, 5.8S rRNA, LSU-rRNA)"/>
    <property type="evidence" value="ECO:0007669"/>
    <property type="project" value="TreeGrafter"/>
</dbReference>
<dbReference type="PROSITE" id="PS50082">
    <property type="entry name" value="WD_REPEATS_2"/>
    <property type="match status" value="1"/>
</dbReference>
<dbReference type="Proteomes" id="UP000268162">
    <property type="component" value="Unassembled WGS sequence"/>
</dbReference>